<feature type="region of interest" description="Disordered" evidence="1">
    <location>
        <begin position="178"/>
        <end position="202"/>
    </location>
</feature>
<evidence type="ECO:0000313" key="2">
    <source>
        <dbReference type="EMBL" id="OAP54593.1"/>
    </source>
</evidence>
<dbReference type="EMBL" id="LVYI01000013">
    <property type="protein sequence ID" value="OAP54593.1"/>
    <property type="molecule type" value="Genomic_DNA"/>
</dbReference>
<gene>
    <name evidence="2" type="ORF">AYL99_11041</name>
</gene>
<dbReference type="RefSeq" id="XP_018687960.1">
    <property type="nucleotide sequence ID" value="XM_018842547.1"/>
</dbReference>
<dbReference type="GeneID" id="30015209"/>
<sequence length="447" mass="50053">MSVSTESSIPPPSIEALLEKLKSAQDGLSTTTIPRRGPAVPPPLPPRGGEAECPCEIEFRLQALHVIEDRGVDQFREVLKRREEDDAVLRRRRQPLHNRVQACRAWENNAFARFSKDIETQRTILLGQQRALEGELRQTETSPQYKCIPQRHPFPRMLSPPPGYPSPDSLVSAVESRPSTFPEATTVVRKQSQELDDDEGVRPEDMLEFEGEKEMPDVAAEEASRAMPTTTIIRKATPLVASETPTPFGIGARMPSSPGPRQRRLRALRPRPPPIPPSQTWTRRPAQVDADPFFSITLPPQFPVRPVLPVLPVLPTPDRPLPLVLPPRAAHGKPRNPRPRPRTQYLKVGGGSISVMLPALNVNISQIYHEAGEVFYRAAHRSIITAKRGGPTHNGYYVSLERAIFFCHGMKLHRIVEDLEQLRSKYCPDSQPPTGGDRSQWLETVLT</sequence>
<keyword evidence="3" id="KW-1185">Reference proteome</keyword>
<evidence type="ECO:0000256" key="1">
    <source>
        <dbReference type="SAM" id="MobiDB-lite"/>
    </source>
</evidence>
<dbReference type="AlphaFoldDB" id="A0A178Z5Z0"/>
<accession>A0A178Z5Z0</accession>
<comment type="caution">
    <text evidence="2">The sequence shown here is derived from an EMBL/GenBank/DDBJ whole genome shotgun (WGS) entry which is preliminary data.</text>
</comment>
<feature type="region of interest" description="Disordered" evidence="1">
    <location>
        <begin position="242"/>
        <end position="263"/>
    </location>
</feature>
<evidence type="ECO:0000313" key="3">
    <source>
        <dbReference type="Proteomes" id="UP000078343"/>
    </source>
</evidence>
<feature type="region of interest" description="Disordered" evidence="1">
    <location>
        <begin position="25"/>
        <end position="49"/>
    </location>
</feature>
<protein>
    <submittedName>
        <fullName evidence="2">Uncharacterized protein</fullName>
    </submittedName>
</protein>
<organism evidence="2 3">
    <name type="scientific">Fonsecaea erecta</name>
    <dbReference type="NCBI Taxonomy" id="1367422"/>
    <lineage>
        <taxon>Eukaryota</taxon>
        <taxon>Fungi</taxon>
        <taxon>Dikarya</taxon>
        <taxon>Ascomycota</taxon>
        <taxon>Pezizomycotina</taxon>
        <taxon>Eurotiomycetes</taxon>
        <taxon>Chaetothyriomycetidae</taxon>
        <taxon>Chaetothyriales</taxon>
        <taxon>Herpotrichiellaceae</taxon>
        <taxon>Fonsecaea</taxon>
    </lineage>
</organism>
<reference evidence="2 3" key="1">
    <citation type="submission" date="2016-04" db="EMBL/GenBank/DDBJ databases">
        <title>Draft genome of Fonsecaea erecta CBS 125763.</title>
        <authorList>
            <person name="Weiss V.A."/>
            <person name="Vicente V.A."/>
            <person name="Raittz R.T."/>
            <person name="Moreno L.F."/>
            <person name="De Souza E.M."/>
            <person name="Pedrosa F.O."/>
            <person name="Steffens M.B."/>
            <person name="Faoro H."/>
            <person name="Tadra-Sfeir M.Z."/>
            <person name="Najafzadeh M.J."/>
            <person name="Felipe M.S."/>
            <person name="Teixeira M."/>
            <person name="Sun J."/>
            <person name="Xi L."/>
            <person name="Gomes R."/>
            <person name="De Azevedo C.M."/>
            <person name="Salgado C.G."/>
            <person name="Da Silva M.B."/>
            <person name="Nascimento M.F."/>
            <person name="Queiroz-Telles F."/>
            <person name="Attili D.S."/>
            <person name="Gorbushina A."/>
        </authorList>
    </citation>
    <scope>NUCLEOTIDE SEQUENCE [LARGE SCALE GENOMIC DNA]</scope>
    <source>
        <strain evidence="2 3">CBS 125763</strain>
    </source>
</reference>
<dbReference type="OrthoDB" id="10628569at2759"/>
<dbReference type="Proteomes" id="UP000078343">
    <property type="component" value="Unassembled WGS sequence"/>
</dbReference>
<name>A0A178Z5Z0_9EURO</name>
<proteinExistence type="predicted"/>